<evidence type="ECO:0000313" key="1">
    <source>
        <dbReference type="EMBL" id="KAJ8621399.1"/>
    </source>
</evidence>
<dbReference type="Proteomes" id="UP001234297">
    <property type="component" value="Chromosome 9"/>
</dbReference>
<protein>
    <submittedName>
        <fullName evidence="1">Uncharacterized protein</fullName>
    </submittedName>
</protein>
<dbReference type="EMBL" id="CM056817">
    <property type="protein sequence ID" value="KAJ8621399.1"/>
    <property type="molecule type" value="Genomic_DNA"/>
</dbReference>
<keyword evidence="2" id="KW-1185">Reference proteome</keyword>
<gene>
    <name evidence="1" type="ORF">MRB53_029928</name>
</gene>
<sequence length="118" mass="12718">MARLVGCCWRMHLMRQAARAGLEGAGGSCFCTRLYVLLYGGTHGGAIAGRDKVQRMDFYANRSLEKAACTPPSLPDEAGHGRQGSLVAGEKTARRCSIHIYVAEIKPIEGRRKSPGPS</sequence>
<proteinExistence type="predicted"/>
<name>A0ACC2KJU7_PERAE</name>
<accession>A0ACC2KJU7</accession>
<evidence type="ECO:0000313" key="2">
    <source>
        <dbReference type="Proteomes" id="UP001234297"/>
    </source>
</evidence>
<comment type="caution">
    <text evidence="1">The sequence shown here is derived from an EMBL/GenBank/DDBJ whole genome shotgun (WGS) entry which is preliminary data.</text>
</comment>
<organism evidence="1 2">
    <name type="scientific">Persea americana</name>
    <name type="common">Avocado</name>
    <dbReference type="NCBI Taxonomy" id="3435"/>
    <lineage>
        <taxon>Eukaryota</taxon>
        <taxon>Viridiplantae</taxon>
        <taxon>Streptophyta</taxon>
        <taxon>Embryophyta</taxon>
        <taxon>Tracheophyta</taxon>
        <taxon>Spermatophyta</taxon>
        <taxon>Magnoliopsida</taxon>
        <taxon>Magnoliidae</taxon>
        <taxon>Laurales</taxon>
        <taxon>Lauraceae</taxon>
        <taxon>Persea</taxon>
    </lineage>
</organism>
<reference evidence="1 2" key="1">
    <citation type="journal article" date="2022" name="Hortic Res">
        <title>A haplotype resolved chromosomal level avocado genome allows analysis of novel avocado genes.</title>
        <authorList>
            <person name="Nath O."/>
            <person name="Fletcher S.J."/>
            <person name="Hayward A."/>
            <person name="Shaw L.M."/>
            <person name="Masouleh A.K."/>
            <person name="Furtado A."/>
            <person name="Henry R.J."/>
            <person name="Mitter N."/>
        </authorList>
    </citation>
    <scope>NUCLEOTIDE SEQUENCE [LARGE SCALE GENOMIC DNA]</scope>
    <source>
        <strain evidence="2">cv. Hass</strain>
    </source>
</reference>